<evidence type="ECO:0000256" key="1">
    <source>
        <dbReference type="ARBA" id="ARBA00006484"/>
    </source>
</evidence>
<dbReference type="Gene3D" id="3.40.50.720">
    <property type="entry name" value="NAD(P)-binding Rossmann-like Domain"/>
    <property type="match status" value="1"/>
</dbReference>
<dbReference type="PANTHER" id="PTHR42820:SF13">
    <property type="entry name" value="(-)-ISOPIPERITENOL_(-)-CARVEOL DEHYDROGENASE, MITOCHONDRIAL-LIKE"/>
    <property type="match status" value="1"/>
</dbReference>
<dbReference type="AlphaFoldDB" id="A0AAE0CUG7"/>
<dbReference type="PRINTS" id="PR00081">
    <property type="entry name" value="GDHRDH"/>
</dbReference>
<protein>
    <submittedName>
        <fullName evidence="2">Uncharacterized protein</fullName>
    </submittedName>
</protein>
<dbReference type="PANTHER" id="PTHR42820">
    <property type="entry name" value="SHORT-CHAIN DEHYDROGENASE REDUCTASE"/>
    <property type="match status" value="1"/>
</dbReference>
<evidence type="ECO:0000313" key="2">
    <source>
        <dbReference type="EMBL" id="KAK2663955.1"/>
    </source>
</evidence>
<comment type="caution">
    <text evidence="2">The sequence shown here is derived from an EMBL/GenBank/DDBJ whole genome shotgun (WGS) entry which is preliminary data.</text>
</comment>
<proteinExistence type="inferred from homology"/>
<accession>A0AAE0CUG7</accession>
<sequence>MHGQRGREYGFSAVYGLHHVEARGVGVWLISSASKQLGGYGIRVNSVSPGAVATPMLCEQMGMEAEEVERTFQSSYYLNGVLKVKHVANAVVFLASGESDFITGHNLVLDGAYKQL</sequence>
<keyword evidence="3" id="KW-1185">Reference proteome</keyword>
<comment type="similarity">
    <text evidence="1">Belongs to the short-chain dehydrogenases/reductases (SDR) family.</text>
</comment>
<dbReference type="InterPro" id="IPR036291">
    <property type="entry name" value="NAD(P)-bd_dom_sf"/>
</dbReference>
<name>A0AAE0CUG7_9ROSI</name>
<dbReference type="InterPro" id="IPR002347">
    <property type="entry name" value="SDR_fam"/>
</dbReference>
<reference evidence="2" key="1">
    <citation type="journal article" date="2023" name="Plant J.">
        <title>Genome sequences and population genomics provide insights into the demographic history, inbreeding, and mutation load of two 'living fossil' tree species of Dipteronia.</title>
        <authorList>
            <person name="Feng Y."/>
            <person name="Comes H.P."/>
            <person name="Chen J."/>
            <person name="Zhu S."/>
            <person name="Lu R."/>
            <person name="Zhang X."/>
            <person name="Li P."/>
            <person name="Qiu J."/>
            <person name="Olsen K.M."/>
            <person name="Qiu Y."/>
        </authorList>
    </citation>
    <scope>NUCLEOTIDE SEQUENCE</scope>
    <source>
        <strain evidence="2">KIB01</strain>
    </source>
</reference>
<dbReference type="EMBL" id="JANJYI010000001">
    <property type="protein sequence ID" value="KAK2663955.1"/>
    <property type="molecule type" value="Genomic_DNA"/>
</dbReference>
<dbReference type="SUPFAM" id="SSF51735">
    <property type="entry name" value="NAD(P)-binding Rossmann-fold domains"/>
    <property type="match status" value="1"/>
</dbReference>
<gene>
    <name evidence="2" type="ORF">Ddye_002529</name>
</gene>
<evidence type="ECO:0000313" key="3">
    <source>
        <dbReference type="Proteomes" id="UP001280121"/>
    </source>
</evidence>
<dbReference type="Proteomes" id="UP001280121">
    <property type="component" value="Unassembled WGS sequence"/>
</dbReference>
<dbReference type="Pfam" id="PF13561">
    <property type="entry name" value="adh_short_C2"/>
    <property type="match status" value="1"/>
</dbReference>
<organism evidence="2 3">
    <name type="scientific">Dipteronia dyeriana</name>
    <dbReference type="NCBI Taxonomy" id="168575"/>
    <lineage>
        <taxon>Eukaryota</taxon>
        <taxon>Viridiplantae</taxon>
        <taxon>Streptophyta</taxon>
        <taxon>Embryophyta</taxon>
        <taxon>Tracheophyta</taxon>
        <taxon>Spermatophyta</taxon>
        <taxon>Magnoliopsida</taxon>
        <taxon>eudicotyledons</taxon>
        <taxon>Gunneridae</taxon>
        <taxon>Pentapetalae</taxon>
        <taxon>rosids</taxon>
        <taxon>malvids</taxon>
        <taxon>Sapindales</taxon>
        <taxon>Sapindaceae</taxon>
        <taxon>Hippocastanoideae</taxon>
        <taxon>Acereae</taxon>
        <taxon>Dipteronia</taxon>
    </lineage>
</organism>